<organism evidence="2 3">
    <name type="scientific">Geodermatophilus sabuli</name>
    <dbReference type="NCBI Taxonomy" id="1564158"/>
    <lineage>
        <taxon>Bacteria</taxon>
        <taxon>Bacillati</taxon>
        <taxon>Actinomycetota</taxon>
        <taxon>Actinomycetes</taxon>
        <taxon>Geodermatophilales</taxon>
        <taxon>Geodermatophilaceae</taxon>
        <taxon>Geodermatophilus</taxon>
    </lineage>
</organism>
<dbReference type="SUPFAM" id="SSF48076">
    <property type="entry name" value="LigA subunit of an aromatic-ring-opening dioxygenase LigAB"/>
    <property type="match status" value="1"/>
</dbReference>
<dbReference type="GO" id="GO:0051213">
    <property type="term" value="F:dioxygenase activity"/>
    <property type="evidence" value="ECO:0007669"/>
    <property type="project" value="UniProtKB-KW"/>
</dbReference>
<gene>
    <name evidence="2" type="ORF">GCU56_00495</name>
</gene>
<dbReference type="Proteomes" id="UP000470246">
    <property type="component" value="Unassembled WGS sequence"/>
</dbReference>
<dbReference type="Pfam" id="PF07746">
    <property type="entry name" value="LigA"/>
    <property type="match status" value="1"/>
</dbReference>
<comment type="caution">
    <text evidence="2">The sequence shown here is derived from an EMBL/GenBank/DDBJ whole genome shotgun (WGS) entry which is preliminary data.</text>
</comment>
<proteinExistence type="predicted"/>
<reference evidence="2 3" key="1">
    <citation type="submission" date="2020-02" db="EMBL/GenBank/DDBJ databases">
        <title>Geodermatophilus sabuli CPCC 205279 I12A-02694.</title>
        <authorList>
            <person name="Jiang Z."/>
        </authorList>
    </citation>
    <scope>NUCLEOTIDE SEQUENCE [LARGE SCALE GENOMIC DNA]</scope>
    <source>
        <strain evidence="2 3">I12A-02694</strain>
    </source>
</reference>
<keyword evidence="2" id="KW-0223">Dioxygenase</keyword>
<name>A0A7K3VUM4_9ACTN</name>
<evidence type="ECO:0000313" key="2">
    <source>
        <dbReference type="EMBL" id="NEK56351.1"/>
    </source>
</evidence>
<keyword evidence="2" id="KW-0560">Oxidoreductase</keyword>
<dbReference type="EMBL" id="JAAGWF010000002">
    <property type="protein sequence ID" value="NEK56351.1"/>
    <property type="molecule type" value="Genomic_DNA"/>
</dbReference>
<dbReference type="InterPro" id="IPR036622">
    <property type="entry name" value="LigA_sf"/>
</dbReference>
<dbReference type="AlphaFoldDB" id="A0A7K3VUM4"/>
<keyword evidence="3" id="KW-1185">Reference proteome</keyword>
<sequence length="119" mass="13410">MTVESRFDVPGTPVFDGESSRRGYRMNKMFMTFRDAASRERFLADEAAYCDASGLSPEQKAAVLGRDWQGMIDLGASIFYMYKLAMMEGRSMQYLGGVFSGVTEEEFVAAMRRRGENRG</sequence>
<dbReference type="RefSeq" id="WP_163479545.1">
    <property type="nucleotide sequence ID" value="NZ_JAAGWF010000002.1"/>
</dbReference>
<evidence type="ECO:0000259" key="1">
    <source>
        <dbReference type="Pfam" id="PF07746"/>
    </source>
</evidence>
<evidence type="ECO:0000313" key="3">
    <source>
        <dbReference type="Proteomes" id="UP000470246"/>
    </source>
</evidence>
<dbReference type="InterPro" id="IPR011986">
    <property type="entry name" value="Xdiol_dOase_LigA"/>
</dbReference>
<dbReference type="Gene3D" id="1.10.700.10">
    <property type="entry name" value="Dioxygenase LigAB, LigA subunit"/>
    <property type="match status" value="1"/>
</dbReference>
<accession>A0A7K3VUM4</accession>
<feature type="domain" description="Extradiol ring-cleavage dioxygenase LigAB LigA subunit" evidence="1">
    <location>
        <begin position="26"/>
        <end position="112"/>
    </location>
</feature>
<protein>
    <submittedName>
        <fullName evidence="2">Protocatechuate 3,4-dioxygenase</fullName>
    </submittedName>
</protein>